<evidence type="ECO:0000313" key="1">
    <source>
        <dbReference type="EMBL" id="MPN35092.1"/>
    </source>
</evidence>
<protein>
    <submittedName>
        <fullName evidence="1">Uncharacterized protein</fullName>
    </submittedName>
</protein>
<dbReference type="AlphaFoldDB" id="A0A645H9N8"/>
<reference evidence="1" key="1">
    <citation type="submission" date="2019-08" db="EMBL/GenBank/DDBJ databases">
        <authorList>
            <person name="Kucharzyk K."/>
            <person name="Murdoch R.W."/>
            <person name="Higgins S."/>
            <person name="Loffler F."/>
        </authorList>
    </citation>
    <scope>NUCLEOTIDE SEQUENCE</scope>
</reference>
<name>A0A645H9N8_9ZZZZ</name>
<accession>A0A645H9N8</accession>
<gene>
    <name evidence="1" type="ORF">SDC9_182587</name>
</gene>
<organism evidence="1">
    <name type="scientific">bioreactor metagenome</name>
    <dbReference type="NCBI Taxonomy" id="1076179"/>
    <lineage>
        <taxon>unclassified sequences</taxon>
        <taxon>metagenomes</taxon>
        <taxon>ecological metagenomes</taxon>
    </lineage>
</organism>
<proteinExistence type="predicted"/>
<dbReference type="EMBL" id="VSSQ01088479">
    <property type="protein sequence ID" value="MPN35092.1"/>
    <property type="molecule type" value="Genomic_DNA"/>
</dbReference>
<comment type="caution">
    <text evidence="1">The sequence shown here is derived from an EMBL/GenBank/DDBJ whole genome shotgun (WGS) entry which is preliminary data.</text>
</comment>
<sequence>MAGDCVYLQGAFAKGACYLVVDFVDFVGELLPFP</sequence>